<keyword evidence="2" id="KW-0813">Transport</keyword>
<evidence type="ECO:0000256" key="6">
    <source>
        <dbReference type="ARBA" id="ARBA00023136"/>
    </source>
</evidence>
<evidence type="ECO:0000256" key="3">
    <source>
        <dbReference type="ARBA" id="ARBA00022692"/>
    </source>
</evidence>
<evidence type="ECO:0000256" key="7">
    <source>
        <dbReference type="SAM" id="Phobius"/>
    </source>
</evidence>
<dbReference type="GO" id="GO:0005886">
    <property type="term" value="C:plasma membrane"/>
    <property type="evidence" value="ECO:0007669"/>
    <property type="project" value="TreeGrafter"/>
</dbReference>
<comment type="subcellular location">
    <subcellularLocation>
        <location evidence="1">Endomembrane system</location>
        <topology evidence="1">Multi-pass membrane protein</topology>
    </subcellularLocation>
</comment>
<dbReference type="PIRSF" id="PIRSF006102">
    <property type="entry name" value="NQR_DE"/>
    <property type="match status" value="1"/>
</dbReference>
<evidence type="ECO:0000313" key="9">
    <source>
        <dbReference type="Proteomes" id="UP000051096"/>
    </source>
</evidence>
<accession>A0A0S8GLT4</accession>
<feature type="transmembrane region" description="Helical" evidence="7">
    <location>
        <begin position="184"/>
        <end position="204"/>
    </location>
</feature>
<dbReference type="InterPro" id="IPR003667">
    <property type="entry name" value="NqrDE/RnfAE"/>
</dbReference>
<keyword evidence="5 7" id="KW-1133">Transmembrane helix</keyword>
<name>A0A0S8GLT4_UNCW3</name>
<proteinExistence type="predicted"/>
<dbReference type="Pfam" id="PF02508">
    <property type="entry name" value="Rnf-Nqr"/>
    <property type="match status" value="1"/>
</dbReference>
<keyword evidence="4" id="KW-1278">Translocase</keyword>
<feature type="transmembrane region" description="Helical" evidence="7">
    <location>
        <begin position="110"/>
        <end position="131"/>
    </location>
</feature>
<sequence length="217" mass="23621">MACNSRGAVVPGQIRTRDVVINGLWVDNPVFHQILGICSALAVTNLVINTVVMSVAVIFTTALSGFTVSLLRKWTPRVIRMMVETLIIAFYVILFDQALKAYWPDMSRSLGPYVGLIITNCIIMGRAEAFANANPPGISLLDGFFSGAGYALVLIAVSIVRELLGMGSILGIPVPFFSTQLDRWIIMVMPPGAFFTLAVIVWILRSLQQSRSGETGK</sequence>
<dbReference type="EMBL" id="LJUO01000011">
    <property type="protein sequence ID" value="KPK73348.1"/>
    <property type="molecule type" value="Genomic_DNA"/>
</dbReference>
<protein>
    <submittedName>
        <fullName evidence="8">NADH:ubiquinone oxidoreductase</fullName>
    </submittedName>
</protein>
<evidence type="ECO:0000313" key="8">
    <source>
        <dbReference type="EMBL" id="KPK73348.1"/>
    </source>
</evidence>
<evidence type="ECO:0000256" key="4">
    <source>
        <dbReference type="ARBA" id="ARBA00022967"/>
    </source>
</evidence>
<organism evidence="8 9">
    <name type="scientific">candidate division WOR_3 bacterium SM23_60</name>
    <dbReference type="NCBI Taxonomy" id="1703780"/>
    <lineage>
        <taxon>Bacteria</taxon>
        <taxon>Bacteria division WOR-3</taxon>
    </lineage>
</organism>
<comment type="caution">
    <text evidence="8">The sequence shown here is derived from an EMBL/GenBank/DDBJ whole genome shotgun (WGS) entry which is preliminary data.</text>
</comment>
<feature type="transmembrane region" description="Helical" evidence="7">
    <location>
        <begin position="51"/>
        <end position="71"/>
    </location>
</feature>
<dbReference type="GO" id="GO:0012505">
    <property type="term" value="C:endomembrane system"/>
    <property type="evidence" value="ECO:0007669"/>
    <property type="project" value="UniProtKB-SubCell"/>
</dbReference>
<evidence type="ECO:0000256" key="5">
    <source>
        <dbReference type="ARBA" id="ARBA00022989"/>
    </source>
</evidence>
<evidence type="ECO:0000256" key="2">
    <source>
        <dbReference type="ARBA" id="ARBA00022448"/>
    </source>
</evidence>
<evidence type="ECO:0000256" key="1">
    <source>
        <dbReference type="ARBA" id="ARBA00004127"/>
    </source>
</evidence>
<dbReference type="PANTHER" id="PTHR30586">
    <property type="entry name" value="ELECTRON TRANSPORT COMPLEX PROTEIN RNFE"/>
    <property type="match status" value="1"/>
</dbReference>
<dbReference type="PANTHER" id="PTHR30586:SF1">
    <property type="entry name" value="NA(+)-TRANSLOCATING NADH-QUINONE REDUCTASE SUBUNIT D"/>
    <property type="match status" value="1"/>
</dbReference>
<dbReference type="Proteomes" id="UP000051096">
    <property type="component" value="Unassembled WGS sequence"/>
</dbReference>
<keyword evidence="3 7" id="KW-0812">Transmembrane</keyword>
<feature type="transmembrane region" description="Helical" evidence="7">
    <location>
        <begin position="143"/>
        <end position="164"/>
    </location>
</feature>
<dbReference type="AlphaFoldDB" id="A0A0S8GLT4"/>
<dbReference type="PATRIC" id="fig|1703780.3.peg.745"/>
<reference evidence="8 9" key="1">
    <citation type="journal article" date="2015" name="Microbiome">
        <title>Genomic resolution of linkages in carbon, nitrogen, and sulfur cycling among widespread estuary sediment bacteria.</title>
        <authorList>
            <person name="Baker B.J."/>
            <person name="Lazar C.S."/>
            <person name="Teske A.P."/>
            <person name="Dick G.J."/>
        </authorList>
    </citation>
    <scope>NUCLEOTIDE SEQUENCE [LARGE SCALE GENOMIC DNA]</scope>
    <source>
        <strain evidence="8">SM23_60</strain>
    </source>
</reference>
<keyword evidence="8" id="KW-0830">Ubiquinone</keyword>
<gene>
    <name evidence="8" type="ORF">AMJ87_02170</name>
</gene>
<keyword evidence="6 7" id="KW-0472">Membrane</keyword>
<feature type="transmembrane region" description="Helical" evidence="7">
    <location>
        <begin position="78"/>
        <end position="98"/>
    </location>
</feature>